<dbReference type="Proteomes" id="UP000008370">
    <property type="component" value="Unassembled WGS sequence"/>
</dbReference>
<dbReference type="KEGG" id="pco:PHACADRAFT_183799"/>
<dbReference type="InterPro" id="IPR001810">
    <property type="entry name" value="F-box_dom"/>
</dbReference>
<feature type="domain" description="F-box" evidence="1">
    <location>
        <begin position="28"/>
        <end position="60"/>
    </location>
</feature>
<dbReference type="AlphaFoldDB" id="K5X3J0"/>
<dbReference type="InterPro" id="IPR036047">
    <property type="entry name" value="F-box-like_dom_sf"/>
</dbReference>
<accession>K5X3J0</accession>
<dbReference type="SUPFAM" id="SSF81383">
    <property type="entry name" value="F-box domain"/>
    <property type="match status" value="1"/>
</dbReference>
<protein>
    <recommendedName>
        <fullName evidence="1">F-box domain-containing protein</fullName>
    </recommendedName>
</protein>
<reference evidence="2 3" key="1">
    <citation type="journal article" date="2012" name="BMC Genomics">
        <title>Comparative genomics of the white-rot fungi, Phanerochaete carnosa and P. chrysosporium, to elucidate the genetic basis of the distinct wood types they colonize.</title>
        <authorList>
            <person name="Suzuki H."/>
            <person name="MacDonald J."/>
            <person name="Syed K."/>
            <person name="Salamov A."/>
            <person name="Hori C."/>
            <person name="Aerts A."/>
            <person name="Henrissat B."/>
            <person name="Wiebenga A."/>
            <person name="vanKuyk P.A."/>
            <person name="Barry K."/>
            <person name="Lindquist E."/>
            <person name="LaButti K."/>
            <person name="Lapidus A."/>
            <person name="Lucas S."/>
            <person name="Coutinho P."/>
            <person name="Gong Y."/>
            <person name="Samejima M."/>
            <person name="Mahadevan R."/>
            <person name="Abou-Zaid M."/>
            <person name="de Vries R.P."/>
            <person name="Igarashi K."/>
            <person name="Yadav J.S."/>
            <person name="Grigoriev I.V."/>
            <person name="Master E.R."/>
        </authorList>
    </citation>
    <scope>NUCLEOTIDE SEQUENCE [LARGE SCALE GENOMIC DNA]</scope>
    <source>
        <strain evidence="2 3">HHB-10118-sp</strain>
    </source>
</reference>
<name>K5X3J0_PHACS</name>
<evidence type="ECO:0000313" key="3">
    <source>
        <dbReference type="Proteomes" id="UP000008370"/>
    </source>
</evidence>
<proteinExistence type="predicted"/>
<dbReference type="HOGENOM" id="CLU_877456_0_0_1"/>
<dbReference type="EMBL" id="JH930471">
    <property type="protein sequence ID" value="EKM57357.1"/>
    <property type="molecule type" value="Genomic_DNA"/>
</dbReference>
<gene>
    <name evidence="2" type="ORF">PHACADRAFT_183799</name>
</gene>
<organism evidence="2 3">
    <name type="scientific">Phanerochaete carnosa (strain HHB-10118-sp)</name>
    <name type="common">White-rot fungus</name>
    <name type="synonym">Peniophora carnosa</name>
    <dbReference type="NCBI Taxonomy" id="650164"/>
    <lineage>
        <taxon>Eukaryota</taxon>
        <taxon>Fungi</taxon>
        <taxon>Dikarya</taxon>
        <taxon>Basidiomycota</taxon>
        <taxon>Agaricomycotina</taxon>
        <taxon>Agaricomycetes</taxon>
        <taxon>Polyporales</taxon>
        <taxon>Phanerochaetaceae</taxon>
        <taxon>Phanerochaete</taxon>
    </lineage>
</organism>
<evidence type="ECO:0000259" key="1">
    <source>
        <dbReference type="Pfam" id="PF12937"/>
    </source>
</evidence>
<dbReference type="RefSeq" id="XP_007395168.1">
    <property type="nucleotide sequence ID" value="XM_007395106.1"/>
</dbReference>
<dbReference type="GeneID" id="18910169"/>
<evidence type="ECO:0000313" key="2">
    <source>
        <dbReference type="EMBL" id="EKM57357.1"/>
    </source>
</evidence>
<sequence>MCKNSTSESTSIVAIQTGRCEASTPPVPVELQMTIIDNLHDDKDALARCALVCRSWQAPSQRNLFFGLHLYADHRCNDYCLDCNGEPPSGRALVDVKEFLVGTPRIGSYIQKVLFVGSVSRDGDYFLRASLVLDILNATPRLRVLEFHHIVIRGDLPAAELADNLFTFVSAIPCLKRLVFNMTDVFESMTPFVANSSSLPISPGFSQSAVSAEPDGSMHPFSLPLECLEIISMHTGDFEIEPVLSATIARPGSLSSLRHLAIDLACEHPRRLRNLSRFIGALGSCLNELCLDFSNAFGADQNSYAEGVHLSGTSQVH</sequence>
<keyword evidence="3" id="KW-1185">Reference proteome</keyword>
<dbReference type="Pfam" id="PF12937">
    <property type="entry name" value="F-box-like"/>
    <property type="match status" value="1"/>
</dbReference>
<dbReference type="InParanoid" id="K5X3J0"/>
<dbReference type="OrthoDB" id="2835132at2759"/>